<feature type="domain" description="Polypeptide-transport-associated ShlB-type" evidence="6">
    <location>
        <begin position="57"/>
        <end position="130"/>
    </location>
</feature>
<evidence type="ECO:0000259" key="6">
    <source>
        <dbReference type="Pfam" id="PF08479"/>
    </source>
</evidence>
<keyword evidence="8" id="KW-1185">Reference proteome</keyword>
<feature type="chain" id="PRO_5046153864" evidence="4">
    <location>
        <begin position="39"/>
        <end position="553"/>
    </location>
</feature>
<dbReference type="Pfam" id="PF03865">
    <property type="entry name" value="ShlB"/>
    <property type="match status" value="1"/>
</dbReference>
<dbReference type="PANTHER" id="PTHR34597">
    <property type="entry name" value="SLR1661 PROTEIN"/>
    <property type="match status" value="1"/>
</dbReference>
<evidence type="ECO:0000313" key="7">
    <source>
        <dbReference type="EMBL" id="MCW1244843.1"/>
    </source>
</evidence>
<organism evidence="7 8">
    <name type="scientific">Pseudomonas agronomica</name>
    <dbReference type="NCBI Taxonomy" id="2979328"/>
    <lineage>
        <taxon>Bacteria</taxon>
        <taxon>Pseudomonadati</taxon>
        <taxon>Pseudomonadota</taxon>
        <taxon>Gammaproteobacteria</taxon>
        <taxon>Pseudomonadales</taxon>
        <taxon>Pseudomonadaceae</taxon>
        <taxon>Pseudomonas</taxon>
    </lineage>
</organism>
<keyword evidence="2" id="KW-0812">Transmembrane</keyword>
<keyword evidence="1" id="KW-0472">Membrane</keyword>
<evidence type="ECO:0000256" key="1">
    <source>
        <dbReference type="ARBA" id="ARBA00022452"/>
    </source>
</evidence>
<proteinExistence type="predicted"/>
<protein>
    <submittedName>
        <fullName evidence="7">ShlB/FhaC/HecB family hemolysin secretion/activation protein</fullName>
    </submittedName>
</protein>
<evidence type="ECO:0000256" key="2">
    <source>
        <dbReference type="ARBA" id="ARBA00022692"/>
    </source>
</evidence>
<dbReference type="Gene3D" id="2.40.160.50">
    <property type="entry name" value="membrane protein fhac: a member of the omp85/tpsb transporter family"/>
    <property type="match status" value="1"/>
</dbReference>
<name>A0ABT3F6Y4_9PSED</name>
<gene>
    <name evidence="7" type="ORF">OC610_10540</name>
</gene>
<comment type="caution">
    <text evidence="7">The sequence shown here is derived from an EMBL/GenBank/DDBJ whole genome shotgun (WGS) entry which is preliminary data.</text>
</comment>
<evidence type="ECO:0000259" key="5">
    <source>
        <dbReference type="Pfam" id="PF03865"/>
    </source>
</evidence>
<feature type="domain" description="Haemolysin activator HlyB C-terminal" evidence="5">
    <location>
        <begin position="193"/>
        <end position="465"/>
    </location>
</feature>
<keyword evidence="3" id="KW-0998">Cell outer membrane</keyword>
<accession>A0ABT3F6Y4</accession>
<evidence type="ECO:0000256" key="4">
    <source>
        <dbReference type="SAM" id="SignalP"/>
    </source>
</evidence>
<dbReference type="Pfam" id="PF08479">
    <property type="entry name" value="POTRA_2"/>
    <property type="match status" value="1"/>
</dbReference>
<evidence type="ECO:0000313" key="8">
    <source>
        <dbReference type="Proteomes" id="UP001061999"/>
    </source>
</evidence>
<sequence length="553" mass="60534">MNRGGCVDHWDFNSKRRPWPFLPTALMLALAFEAPAFAEEAATPIEADAGTPARLVDVNEYVVRGNTVLDARDIEEAVYAFLGPQRSLTDIEGARDALQQRYQAKGYQSVFVELPEQQVEGGVVYLQVSETRIGRVRVVGTQHYSPVNVREEVPALTEGKVADFTAVQTQLAVANRNPGRQVVPVVREGQRPGTMDVDLQVEDKNPWQASIGLNNDYSADTEKLRSVVSLGHNNLWQRGHTASLTYFTAPEDRDNAQVWSGSYNAPLSERWNVQFAGYQSDSNVATIGGSNVLGKGHSYGVSLIYSVPPQGVWANSLSVGVDFKDFDEALQFGGSSDEVPIKYAPITLAYNGFRYTETSQFGLGLSIVAGTRSFFGYGSDADEFRAKRYEANPSFAVFKGDSTFTQTFAGDWQAASKLSFQLASGPLVSNEQFSAGGATSVRGYLAAERTGDDGVLFSQELRTPSLSKHLGKGLGSYVDSWRWYVFAEGAQMALQDALPDQEADYSLASVGFGTRATLREWLSGSLDWGLPLKDGPNTRKHDSRVHFNVQATF</sequence>
<reference evidence="7" key="1">
    <citation type="submission" date="2022-07" db="EMBL/GenBank/DDBJ databases">
        <title>Pseudomonas agronomica sp. nov.: a novel bacterium with biotechnological application in the synthesis of biofertilizers from valorized agricultural residues.</title>
        <authorList>
            <person name="Robas M."/>
            <person name="Fernandez V.M."/>
            <person name="Luna L."/>
            <person name="Provanza A."/>
            <person name="Jimenez P.A."/>
        </authorList>
    </citation>
    <scope>NUCLEOTIDE SEQUENCE</scope>
    <source>
        <strain evidence="7">SAICEU22T</strain>
    </source>
</reference>
<keyword evidence="1" id="KW-1134">Transmembrane beta strand</keyword>
<keyword evidence="4" id="KW-0732">Signal</keyword>
<dbReference type="InterPro" id="IPR005565">
    <property type="entry name" value="Hemolysn_activator_HlyB_C"/>
</dbReference>
<dbReference type="EMBL" id="JAOSHO010000105">
    <property type="protein sequence ID" value="MCW1244843.1"/>
    <property type="molecule type" value="Genomic_DNA"/>
</dbReference>
<dbReference type="InterPro" id="IPR051544">
    <property type="entry name" value="TPS_OM_transporter"/>
</dbReference>
<dbReference type="Gene3D" id="3.10.20.310">
    <property type="entry name" value="membrane protein fhac"/>
    <property type="match status" value="1"/>
</dbReference>
<feature type="signal peptide" evidence="4">
    <location>
        <begin position="1"/>
        <end position="38"/>
    </location>
</feature>
<dbReference type="PANTHER" id="PTHR34597:SF6">
    <property type="entry name" value="BLR6126 PROTEIN"/>
    <property type="match status" value="1"/>
</dbReference>
<evidence type="ECO:0000256" key="3">
    <source>
        <dbReference type="ARBA" id="ARBA00023237"/>
    </source>
</evidence>
<dbReference type="InterPro" id="IPR013686">
    <property type="entry name" value="Polypept-transport_assoc_ShlB"/>
</dbReference>
<dbReference type="Proteomes" id="UP001061999">
    <property type="component" value="Unassembled WGS sequence"/>
</dbReference>